<keyword evidence="1" id="KW-0560">Oxidoreductase</keyword>
<dbReference type="PANTHER" id="PTHR43111:SF1">
    <property type="entry name" value="ALDEHYDE DEHYDROGENASE B-RELATED"/>
    <property type="match status" value="1"/>
</dbReference>
<gene>
    <name evidence="3" type="ORF">DCK97_27770</name>
</gene>
<dbReference type="GO" id="GO:0016491">
    <property type="term" value="F:oxidoreductase activity"/>
    <property type="evidence" value="ECO:0007669"/>
    <property type="project" value="UniProtKB-KW"/>
</dbReference>
<feature type="non-terminal residue" evidence="3">
    <location>
        <position position="142"/>
    </location>
</feature>
<sequence>MFREEDLMDTIQPKKMGLDVDNPYKGQYENYIGGQWVAPVGGEYFDNVSPITGKPFCRVPRSGAADIEKALDAAHAARKSWARTSTTERANLLWRMADRMEQNLLLLAVADSIDNGKPVRETMAADLPLAIDHLRYFAGCIR</sequence>
<evidence type="ECO:0000313" key="4">
    <source>
        <dbReference type="Proteomes" id="UP000257706"/>
    </source>
</evidence>
<dbReference type="SUPFAM" id="SSF53720">
    <property type="entry name" value="ALDH-like"/>
    <property type="match status" value="1"/>
</dbReference>
<evidence type="ECO:0000256" key="1">
    <source>
        <dbReference type="ARBA" id="ARBA00023002"/>
    </source>
</evidence>
<dbReference type="Gene3D" id="3.40.605.10">
    <property type="entry name" value="Aldehyde Dehydrogenase, Chain A, domain 1"/>
    <property type="match status" value="1"/>
</dbReference>
<dbReference type="InterPro" id="IPR016162">
    <property type="entry name" value="Ald_DH_N"/>
</dbReference>
<dbReference type="AlphaFoldDB" id="A0A3B9IU79"/>
<proteinExistence type="predicted"/>
<dbReference type="Proteomes" id="UP000257706">
    <property type="component" value="Unassembled WGS sequence"/>
</dbReference>
<dbReference type="Pfam" id="PF00171">
    <property type="entry name" value="Aldedh"/>
    <property type="match status" value="1"/>
</dbReference>
<feature type="domain" description="Aldehyde dehydrogenase" evidence="2">
    <location>
        <begin position="36"/>
        <end position="141"/>
    </location>
</feature>
<comment type="caution">
    <text evidence="3">The sequence shown here is derived from an EMBL/GenBank/DDBJ whole genome shotgun (WGS) entry which is preliminary data.</text>
</comment>
<accession>A0A3B9IU79</accession>
<dbReference type="InterPro" id="IPR016161">
    <property type="entry name" value="Ald_DH/histidinol_DH"/>
</dbReference>
<protein>
    <submittedName>
        <fullName evidence="3">Aldehyde dehydrogenase</fullName>
    </submittedName>
</protein>
<dbReference type="PANTHER" id="PTHR43111">
    <property type="entry name" value="ALDEHYDE DEHYDROGENASE B-RELATED"/>
    <property type="match status" value="1"/>
</dbReference>
<reference evidence="3 4" key="1">
    <citation type="journal article" date="2018" name="Nat. Biotechnol.">
        <title>A standardized bacterial taxonomy based on genome phylogeny substantially revises the tree of life.</title>
        <authorList>
            <person name="Parks D.H."/>
            <person name="Chuvochina M."/>
            <person name="Waite D.W."/>
            <person name="Rinke C."/>
            <person name="Skarshewski A."/>
            <person name="Chaumeil P.A."/>
            <person name="Hugenholtz P."/>
        </authorList>
    </citation>
    <scope>NUCLEOTIDE SEQUENCE [LARGE SCALE GENOMIC DNA]</scope>
    <source>
        <strain evidence="3">UBA8739</strain>
    </source>
</reference>
<name>A0A3B9IU79_9PROT</name>
<dbReference type="EMBL" id="DMAI01000457">
    <property type="protein sequence ID" value="HAE51218.1"/>
    <property type="molecule type" value="Genomic_DNA"/>
</dbReference>
<dbReference type="InterPro" id="IPR015590">
    <property type="entry name" value="Aldehyde_DH_dom"/>
</dbReference>
<evidence type="ECO:0000313" key="3">
    <source>
        <dbReference type="EMBL" id="HAE51218.1"/>
    </source>
</evidence>
<organism evidence="3 4">
    <name type="scientific">Tistrella mobilis</name>
    <dbReference type="NCBI Taxonomy" id="171437"/>
    <lineage>
        <taxon>Bacteria</taxon>
        <taxon>Pseudomonadati</taxon>
        <taxon>Pseudomonadota</taxon>
        <taxon>Alphaproteobacteria</taxon>
        <taxon>Geminicoccales</taxon>
        <taxon>Geminicoccaceae</taxon>
        <taxon>Tistrella</taxon>
    </lineage>
</organism>
<evidence type="ECO:0000259" key="2">
    <source>
        <dbReference type="Pfam" id="PF00171"/>
    </source>
</evidence>